<gene>
    <name evidence="2" type="ORF">D5396_13230</name>
</gene>
<organism evidence="2 3">
    <name type="scientific">Rahnella inusitata</name>
    <dbReference type="NCBI Taxonomy" id="58169"/>
    <lineage>
        <taxon>Bacteria</taxon>
        <taxon>Pseudomonadati</taxon>
        <taxon>Pseudomonadota</taxon>
        <taxon>Gammaproteobacteria</taxon>
        <taxon>Enterobacterales</taxon>
        <taxon>Yersiniaceae</taxon>
        <taxon>Rahnella</taxon>
    </lineage>
</organism>
<proteinExistence type="predicted"/>
<protein>
    <recommendedName>
        <fullName evidence="4">Type 1 fimbrial protein</fullName>
    </recommendedName>
</protein>
<evidence type="ECO:0008006" key="4">
    <source>
        <dbReference type="Google" id="ProtNLM"/>
    </source>
</evidence>
<dbReference type="RefSeq" id="WP_112163948.1">
    <property type="nucleotide sequence ID" value="NZ_JBFUVK010000002.1"/>
</dbReference>
<evidence type="ECO:0000313" key="3">
    <source>
        <dbReference type="Proteomes" id="UP000284119"/>
    </source>
</evidence>
<keyword evidence="3" id="KW-1185">Reference proteome</keyword>
<feature type="signal peptide" evidence="1">
    <location>
        <begin position="1"/>
        <end position="24"/>
    </location>
</feature>
<name>A0ABX9NZ68_9GAMM</name>
<comment type="caution">
    <text evidence="2">The sequence shown here is derived from an EMBL/GenBank/DDBJ whole genome shotgun (WGS) entry which is preliminary data.</text>
</comment>
<dbReference type="Proteomes" id="UP000284119">
    <property type="component" value="Unassembled WGS sequence"/>
</dbReference>
<keyword evidence="1" id="KW-0732">Signal</keyword>
<feature type="chain" id="PRO_5045266403" description="Type 1 fimbrial protein" evidence="1">
    <location>
        <begin position="25"/>
        <end position="161"/>
    </location>
</feature>
<dbReference type="EMBL" id="RAHG01000005">
    <property type="protein sequence ID" value="RJT12933.1"/>
    <property type="molecule type" value="Genomic_DNA"/>
</dbReference>
<accession>A0ABX9NZ68</accession>
<evidence type="ECO:0000313" key="2">
    <source>
        <dbReference type="EMBL" id="RJT12933.1"/>
    </source>
</evidence>
<reference evidence="2 3" key="1">
    <citation type="submission" date="2018-09" db="EMBL/GenBank/DDBJ databases">
        <authorList>
            <person name="Le Fleche-Mateos A."/>
        </authorList>
    </citation>
    <scope>NUCLEOTIDE SEQUENCE [LARGE SCALE GENOMIC DNA]</scope>
    <source>
        <strain evidence="2 3">DSM 30078</strain>
    </source>
</reference>
<evidence type="ECO:0000256" key="1">
    <source>
        <dbReference type="SAM" id="SignalP"/>
    </source>
</evidence>
<sequence length="161" mass="16531">MKKIAAMLTPLLATTALMSAPVFADDTLNITQEITASMCSVATDSLTHQREAMSYNDFVSAASVSDSLELTLENCAAGETPLVTVSTLATSSSALSMAVGSAEGTYADPSSEPVALIGSTADAGGSSTATLYYQITPQAGITHANAVEDHTFTLTLAHSYN</sequence>